<organism evidence="5 6">
    <name type="scientific">Fulvivirga sedimenti</name>
    <dbReference type="NCBI Taxonomy" id="2879465"/>
    <lineage>
        <taxon>Bacteria</taxon>
        <taxon>Pseudomonadati</taxon>
        <taxon>Bacteroidota</taxon>
        <taxon>Cytophagia</taxon>
        <taxon>Cytophagales</taxon>
        <taxon>Fulvivirgaceae</taxon>
        <taxon>Fulvivirga</taxon>
    </lineage>
</organism>
<dbReference type="AlphaFoldDB" id="A0A9X1L3B4"/>
<accession>A0A9X1L3B4</accession>
<name>A0A9X1L3B4_9BACT</name>
<dbReference type="Pfam" id="PF01436">
    <property type="entry name" value="NHL"/>
    <property type="match status" value="3"/>
</dbReference>
<sequence length="334" mass="37340">MKINLLSITSIFLITLIGCKNQTAETESASTSAVAYSLMQDWPDLPDSIQLGNATGLDIDKHGHLFVFHRAGRQWTDPFPEDPITRPTIFMLDAESGNLINSWGEDLFIMPHGLTADKENNVWMTDVARHQVFKFSHEGELLLTLGEEGIYGTDSSHFYLPTDIAIASNGNIYVSDGYGNSRVIVFDPSGKYLFDWGIFGDLPGQFNTPHGIDIDEEGNVYVADRENNRIQKFSAEGEFIKLWQNEEGEQLYSVVTGKNGDVFGIDYHVVAESIVKGSDIIHLDALESVLNRYGRNGNYNGEVVRYHDIAIDEKGNLYTADILENTIQKFNSTK</sequence>
<dbReference type="InterPro" id="IPR011042">
    <property type="entry name" value="6-blade_b-propeller_TolB-like"/>
</dbReference>
<evidence type="ECO:0000256" key="3">
    <source>
        <dbReference type="ARBA" id="ARBA00023180"/>
    </source>
</evidence>
<reference evidence="5" key="1">
    <citation type="submission" date="2021-09" db="EMBL/GenBank/DDBJ databases">
        <title>Fulvivirga sp. isolated from coastal sediment.</title>
        <authorList>
            <person name="Yu H."/>
        </authorList>
    </citation>
    <scope>NUCLEOTIDE SEQUENCE</scope>
    <source>
        <strain evidence="5">1062</strain>
    </source>
</reference>
<comment type="caution">
    <text evidence="5">The sequence shown here is derived from an EMBL/GenBank/DDBJ whole genome shotgun (WGS) entry which is preliminary data.</text>
</comment>
<keyword evidence="2" id="KW-0677">Repeat</keyword>
<feature type="repeat" description="NHL" evidence="4">
    <location>
        <begin position="197"/>
        <end position="236"/>
    </location>
</feature>
<evidence type="ECO:0000313" key="5">
    <source>
        <dbReference type="EMBL" id="MCA6079126.1"/>
    </source>
</evidence>
<evidence type="ECO:0000313" key="6">
    <source>
        <dbReference type="Proteomes" id="UP001139409"/>
    </source>
</evidence>
<proteinExistence type="predicted"/>
<protein>
    <submittedName>
        <fullName evidence="5">Peptidyl-alpha-hydroxyglycine alpha-amidating lyase family protein</fullName>
    </submittedName>
</protein>
<dbReference type="Gene3D" id="2.120.10.30">
    <property type="entry name" value="TolB, C-terminal domain"/>
    <property type="match status" value="1"/>
</dbReference>
<dbReference type="InterPro" id="IPR001258">
    <property type="entry name" value="NHL_repeat"/>
</dbReference>
<dbReference type="RefSeq" id="WP_225699988.1">
    <property type="nucleotide sequence ID" value="NZ_JAIXNE010000009.1"/>
</dbReference>
<dbReference type="PANTHER" id="PTHR10680:SF28">
    <property type="entry name" value="SMP-30_GLUCONOLACTONASE_LRE-LIKE REGION DOMAIN-CONTAINING PROTEIN"/>
    <property type="match status" value="1"/>
</dbReference>
<evidence type="ECO:0000256" key="2">
    <source>
        <dbReference type="ARBA" id="ARBA00022737"/>
    </source>
</evidence>
<dbReference type="SUPFAM" id="SSF101898">
    <property type="entry name" value="NHL repeat"/>
    <property type="match status" value="1"/>
</dbReference>
<keyword evidence="1" id="KW-0732">Signal</keyword>
<dbReference type="PANTHER" id="PTHR10680">
    <property type="entry name" value="PEPTIDYL-GLYCINE ALPHA-AMIDATING MONOOXYGENASE"/>
    <property type="match status" value="1"/>
</dbReference>
<evidence type="ECO:0000256" key="1">
    <source>
        <dbReference type="ARBA" id="ARBA00022729"/>
    </source>
</evidence>
<feature type="repeat" description="NHL" evidence="4">
    <location>
        <begin position="149"/>
        <end position="189"/>
    </location>
</feature>
<evidence type="ECO:0000256" key="4">
    <source>
        <dbReference type="PROSITE-ProRule" id="PRU00504"/>
    </source>
</evidence>
<dbReference type="Proteomes" id="UP001139409">
    <property type="component" value="Unassembled WGS sequence"/>
</dbReference>
<keyword evidence="5" id="KW-0456">Lyase</keyword>
<dbReference type="GO" id="GO:0005576">
    <property type="term" value="C:extracellular region"/>
    <property type="evidence" value="ECO:0007669"/>
    <property type="project" value="TreeGrafter"/>
</dbReference>
<dbReference type="GO" id="GO:0016829">
    <property type="term" value="F:lyase activity"/>
    <property type="evidence" value="ECO:0007669"/>
    <property type="project" value="UniProtKB-KW"/>
</dbReference>
<keyword evidence="6" id="KW-1185">Reference proteome</keyword>
<dbReference type="CDD" id="cd14958">
    <property type="entry name" value="NHL_PAL_like"/>
    <property type="match status" value="1"/>
</dbReference>
<dbReference type="PROSITE" id="PS51257">
    <property type="entry name" value="PROKAR_LIPOPROTEIN"/>
    <property type="match status" value="1"/>
</dbReference>
<dbReference type="EMBL" id="JAIXNE010000009">
    <property type="protein sequence ID" value="MCA6079126.1"/>
    <property type="molecule type" value="Genomic_DNA"/>
</dbReference>
<keyword evidence="3" id="KW-0325">Glycoprotein</keyword>
<dbReference type="PROSITE" id="PS51125">
    <property type="entry name" value="NHL"/>
    <property type="match status" value="2"/>
</dbReference>
<gene>
    <name evidence="5" type="ORF">LDX50_29915</name>
</gene>